<dbReference type="InterPro" id="IPR004154">
    <property type="entry name" value="Anticodon-bd"/>
</dbReference>
<evidence type="ECO:0000256" key="1">
    <source>
        <dbReference type="ARBA" id="ARBA00012831"/>
    </source>
</evidence>
<accession>A0A1G1XUW8</accession>
<dbReference type="Pfam" id="PF09180">
    <property type="entry name" value="ProRS-C_1"/>
    <property type="match status" value="1"/>
</dbReference>
<evidence type="ECO:0000256" key="5">
    <source>
        <dbReference type="ARBA" id="ARBA00022917"/>
    </source>
</evidence>
<keyword evidence="2" id="KW-0436">Ligase</keyword>
<dbReference type="Gene3D" id="3.40.50.800">
    <property type="entry name" value="Anticodon-binding domain"/>
    <property type="match status" value="1"/>
</dbReference>
<dbReference type="AlphaFoldDB" id="A0A1G1XUW8"/>
<dbReference type="GO" id="GO:0004827">
    <property type="term" value="F:proline-tRNA ligase activity"/>
    <property type="evidence" value="ECO:0007669"/>
    <property type="project" value="UniProtKB-EC"/>
</dbReference>
<dbReference type="SUPFAM" id="SSF52954">
    <property type="entry name" value="Class II aaRS ABD-related"/>
    <property type="match status" value="1"/>
</dbReference>
<evidence type="ECO:0000259" key="7">
    <source>
        <dbReference type="PROSITE" id="PS50862"/>
    </source>
</evidence>
<dbReference type="InterPro" id="IPR004499">
    <property type="entry name" value="Pro-tRNA-ligase_IIa_arc-type"/>
</dbReference>
<evidence type="ECO:0000256" key="4">
    <source>
        <dbReference type="ARBA" id="ARBA00022840"/>
    </source>
</evidence>
<keyword evidence="4" id="KW-0067">ATP-binding</keyword>
<dbReference type="Gene3D" id="3.30.930.10">
    <property type="entry name" value="Bira Bifunctional Protein, Domain 2"/>
    <property type="match status" value="1"/>
</dbReference>
<dbReference type="InterPro" id="IPR016061">
    <property type="entry name" value="Pro-tRNA_ligase_II_C"/>
</dbReference>
<organism evidence="8 9">
    <name type="scientific">Candidatus Buchananbacteria bacterium RIFCSPHIGHO2_01_FULL_39_14</name>
    <dbReference type="NCBI Taxonomy" id="1797532"/>
    <lineage>
        <taxon>Bacteria</taxon>
        <taxon>Candidatus Buchananiibacteriota</taxon>
    </lineage>
</organism>
<evidence type="ECO:0000256" key="2">
    <source>
        <dbReference type="ARBA" id="ARBA00022598"/>
    </source>
</evidence>
<dbReference type="PROSITE" id="PS50862">
    <property type="entry name" value="AA_TRNA_LIGASE_II"/>
    <property type="match status" value="1"/>
</dbReference>
<name>A0A1G1XUW8_9BACT</name>
<dbReference type="Proteomes" id="UP000178930">
    <property type="component" value="Unassembled WGS sequence"/>
</dbReference>
<feature type="domain" description="Aminoacyl-transfer RNA synthetases class-II family profile" evidence="7">
    <location>
        <begin position="23"/>
        <end position="270"/>
    </location>
</feature>
<dbReference type="PANTHER" id="PTHR43382:SF2">
    <property type="entry name" value="BIFUNCTIONAL GLUTAMATE_PROLINE--TRNA LIGASE"/>
    <property type="match status" value="1"/>
</dbReference>
<dbReference type="EC" id="6.1.1.15" evidence="1"/>
<dbReference type="EMBL" id="MHIB01000030">
    <property type="protein sequence ID" value="OGY43764.1"/>
    <property type="molecule type" value="Genomic_DNA"/>
</dbReference>
<gene>
    <name evidence="8" type="ORF">A2729_00750</name>
</gene>
<dbReference type="Pfam" id="PF00587">
    <property type="entry name" value="tRNA-synt_2b"/>
    <property type="match status" value="1"/>
</dbReference>
<dbReference type="GO" id="GO:0005524">
    <property type="term" value="F:ATP binding"/>
    <property type="evidence" value="ECO:0007669"/>
    <property type="project" value="UniProtKB-KW"/>
</dbReference>
<evidence type="ECO:0000313" key="8">
    <source>
        <dbReference type="EMBL" id="OGY43764.1"/>
    </source>
</evidence>
<dbReference type="InterPro" id="IPR017449">
    <property type="entry name" value="Pro-tRNA_synth_II"/>
</dbReference>
<dbReference type="Gene3D" id="3.30.110.30">
    <property type="entry name" value="C-terminal domain of ProRS"/>
    <property type="match status" value="1"/>
</dbReference>
<dbReference type="GO" id="GO:0005737">
    <property type="term" value="C:cytoplasm"/>
    <property type="evidence" value="ECO:0007669"/>
    <property type="project" value="InterPro"/>
</dbReference>
<dbReference type="GO" id="GO:0006433">
    <property type="term" value="P:prolyl-tRNA aminoacylation"/>
    <property type="evidence" value="ECO:0007669"/>
    <property type="project" value="InterPro"/>
</dbReference>
<reference evidence="8 9" key="1">
    <citation type="journal article" date="2016" name="Nat. Commun.">
        <title>Thousands of microbial genomes shed light on interconnected biogeochemical processes in an aquifer system.</title>
        <authorList>
            <person name="Anantharaman K."/>
            <person name="Brown C.T."/>
            <person name="Hug L.A."/>
            <person name="Sharon I."/>
            <person name="Castelle C.J."/>
            <person name="Probst A.J."/>
            <person name="Thomas B.C."/>
            <person name="Singh A."/>
            <person name="Wilkins M.J."/>
            <person name="Karaoz U."/>
            <person name="Brodie E.L."/>
            <person name="Williams K.H."/>
            <person name="Hubbard S.S."/>
            <person name="Banfield J.F."/>
        </authorList>
    </citation>
    <scope>NUCLEOTIDE SEQUENCE [LARGE SCALE GENOMIC DNA]</scope>
</reference>
<dbReference type="SUPFAM" id="SSF64586">
    <property type="entry name" value="C-terminal domain of ProRS"/>
    <property type="match status" value="1"/>
</dbReference>
<evidence type="ECO:0000256" key="6">
    <source>
        <dbReference type="ARBA" id="ARBA00023146"/>
    </source>
</evidence>
<sequence>MDSEQFKNFLFRTNILDASYPVRGAHVWLPYGFQFKKLVFNKLETMMTDAGYKQHEFPRLMPGSSLRKIAATVKDFSQNVFWLKDGNKDTDIFLNPTGESGIYPMLRQWIKISSDLPIRLFQVGNTFRSHHRPYPLINSDESTPLLEGHGVFRTRQEVINEFDAVLKILEDMHNTLVIPYRMVTRLQWGNNPVSEKNISFESYFPPKNVNLNIGVAYLQDQIFSRIFDIKFESEGSATEHTHQLTFGINERALAAMLAIHSDNYGLRLLPEFAPIQVVLIPKPKLHEDYGIEKYTKKIIEKIRARVYIDKNKNRTVKQKISHWRERGVPLLLIIEPNDVQNQTISASTRTQNIWQTVSADDIEQTVLKYFSEVEKQIREDAEFFLEEKTKAAKSRDELVNLVGQNYIVKFSYCGSTECGINLERDSVGEILGIGVKEKEHGKCIGCGNESAVVGYFSRRAQSP</sequence>
<dbReference type="STRING" id="1797532.A2729_00750"/>
<protein>
    <recommendedName>
        <fullName evidence="1">proline--tRNA ligase</fullName>
        <ecNumber evidence="1">6.1.1.15</ecNumber>
    </recommendedName>
</protein>
<dbReference type="InterPro" id="IPR036621">
    <property type="entry name" value="Anticodon-bd_dom_sf"/>
</dbReference>
<dbReference type="GO" id="GO:0017101">
    <property type="term" value="C:aminoacyl-tRNA synthetase multienzyme complex"/>
    <property type="evidence" value="ECO:0007669"/>
    <property type="project" value="TreeGrafter"/>
</dbReference>
<keyword evidence="3" id="KW-0547">Nucleotide-binding</keyword>
<dbReference type="InterPro" id="IPR002314">
    <property type="entry name" value="aa-tRNA-synt_IIb"/>
</dbReference>
<dbReference type="PANTHER" id="PTHR43382">
    <property type="entry name" value="PROLYL-TRNA SYNTHETASE"/>
    <property type="match status" value="1"/>
</dbReference>
<dbReference type="SMART" id="SM00946">
    <property type="entry name" value="ProRS-C_1"/>
    <property type="match status" value="1"/>
</dbReference>
<evidence type="ECO:0000313" key="9">
    <source>
        <dbReference type="Proteomes" id="UP000178930"/>
    </source>
</evidence>
<dbReference type="Pfam" id="PF03129">
    <property type="entry name" value="HGTP_anticodon"/>
    <property type="match status" value="1"/>
</dbReference>
<comment type="caution">
    <text evidence="8">The sequence shown here is derived from an EMBL/GenBank/DDBJ whole genome shotgun (WGS) entry which is preliminary data.</text>
</comment>
<keyword evidence="5" id="KW-0648">Protein biosynthesis</keyword>
<dbReference type="InterPro" id="IPR006195">
    <property type="entry name" value="aa-tRNA-synth_II"/>
</dbReference>
<evidence type="ECO:0000256" key="3">
    <source>
        <dbReference type="ARBA" id="ARBA00022741"/>
    </source>
</evidence>
<keyword evidence="6" id="KW-0030">Aminoacyl-tRNA synthetase</keyword>
<dbReference type="SUPFAM" id="SSF55681">
    <property type="entry name" value="Class II aaRS and biotin synthetases"/>
    <property type="match status" value="1"/>
</dbReference>
<dbReference type="InterPro" id="IPR045864">
    <property type="entry name" value="aa-tRNA-synth_II/BPL/LPL"/>
</dbReference>
<proteinExistence type="predicted"/>